<reference evidence="1 2" key="1">
    <citation type="submission" date="2015-07" db="EMBL/GenBank/DDBJ databases">
        <title>Draft genome sequence of the Amantichitinum ursilacus IGB-41, a new chitin-degrading bacterium.</title>
        <authorList>
            <person name="Kirstahler P."/>
            <person name="Guenther M."/>
            <person name="Grumaz C."/>
            <person name="Rupp S."/>
            <person name="Zibek S."/>
            <person name="Sohn K."/>
        </authorList>
    </citation>
    <scope>NUCLEOTIDE SEQUENCE [LARGE SCALE GENOMIC DNA]</scope>
    <source>
        <strain evidence="1 2">IGB-41</strain>
    </source>
</reference>
<organism evidence="1 2">
    <name type="scientific">Amantichitinum ursilacus</name>
    <dbReference type="NCBI Taxonomy" id="857265"/>
    <lineage>
        <taxon>Bacteria</taxon>
        <taxon>Pseudomonadati</taxon>
        <taxon>Pseudomonadota</taxon>
        <taxon>Betaproteobacteria</taxon>
        <taxon>Neisseriales</taxon>
        <taxon>Chitinibacteraceae</taxon>
        <taxon>Amantichitinum</taxon>
    </lineage>
</organism>
<comment type="caution">
    <text evidence="1">The sequence shown here is derived from an EMBL/GenBank/DDBJ whole genome shotgun (WGS) entry which is preliminary data.</text>
</comment>
<evidence type="ECO:0000313" key="1">
    <source>
        <dbReference type="EMBL" id="KPC50734.1"/>
    </source>
</evidence>
<dbReference type="EMBL" id="LAQT01000027">
    <property type="protein sequence ID" value="KPC50734.1"/>
    <property type="molecule type" value="Genomic_DNA"/>
</dbReference>
<name>A0A0N0GM47_9NEIS</name>
<evidence type="ECO:0000313" key="2">
    <source>
        <dbReference type="Proteomes" id="UP000037939"/>
    </source>
</evidence>
<sequence>MAGVTPVRMVGSKKVPPRAWRLPPVKTCAPLPVASAICSSILAMALSSISGPCVTPSSTPLPTFSAFTASASFCANASYTPACTNKRLAHTQVWPLLRYLEPMAPCTAASRSASSNTINGALPPSSIDIFLMVGALCSISLAPTSVLPVKVILRTMGLAVSSPPISVDEPVSTLKMPAGTPARSASTASASADSGVCVAGFSTIGQPAASAGPTLRVIIAAGKFHGVIAAVTPIGCFNTRMRRSLLGGAMMSPSIRRASSANHSI</sequence>
<protein>
    <submittedName>
        <fullName evidence="1">Uncharacterized protein</fullName>
    </submittedName>
</protein>
<proteinExistence type="predicted"/>
<dbReference type="AlphaFoldDB" id="A0A0N0GM47"/>
<dbReference type="Proteomes" id="UP000037939">
    <property type="component" value="Unassembled WGS sequence"/>
</dbReference>
<accession>A0A0N0GM47</accession>
<gene>
    <name evidence="1" type="ORF">WG78_16810</name>
</gene>
<keyword evidence="2" id="KW-1185">Reference proteome</keyword>